<dbReference type="Gene3D" id="2.40.30.10">
    <property type="entry name" value="Translation factors"/>
    <property type="match status" value="1"/>
</dbReference>
<dbReference type="SUPFAM" id="SSF63380">
    <property type="entry name" value="Riboflavin synthase domain-like"/>
    <property type="match status" value="1"/>
</dbReference>
<dbReference type="Proteomes" id="UP000501534">
    <property type="component" value="Chromosome"/>
</dbReference>
<proteinExistence type="predicted"/>
<gene>
    <name evidence="2" type="primary">pyrK</name>
    <name evidence="2" type="ORF">DSM104443_01491</name>
</gene>
<dbReference type="Pfam" id="PF07992">
    <property type="entry name" value="Pyr_redox_2"/>
    <property type="match status" value="1"/>
</dbReference>
<dbReference type="InterPro" id="IPR050353">
    <property type="entry name" value="PyrK_electron_transfer"/>
</dbReference>
<evidence type="ECO:0000313" key="2">
    <source>
        <dbReference type="EMBL" id="QJR10432.1"/>
    </source>
</evidence>
<dbReference type="EMBL" id="CP053069">
    <property type="protein sequence ID" value="QJR10432.1"/>
    <property type="molecule type" value="Genomic_DNA"/>
</dbReference>
<dbReference type="PANTHER" id="PTHR43513:SF3">
    <property type="entry name" value="DIHYDROOROTATE DEHYDROGENASE B (NAD(+)), ELECTRON TRANSFER SUBUNIT-RELATED"/>
    <property type="match status" value="1"/>
</dbReference>
<protein>
    <submittedName>
        <fullName evidence="2">Dihydroorotate dehydrogenase B (NAD(+)), electron transfer subunit</fullName>
    </submittedName>
</protein>
<dbReference type="InterPro" id="IPR009051">
    <property type="entry name" value="Helical_ferredxn"/>
</dbReference>
<dbReference type="SUPFAM" id="SSF52343">
    <property type="entry name" value="Ferredoxin reductase-like, C-terminal NADP-linked domain"/>
    <property type="match status" value="1"/>
</dbReference>
<dbReference type="InterPro" id="IPR017927">
    <property type="entry name" value="FAD-bd_FR_type"/>
</dbReference>
<dbReference type="CDD" id="cd06192">
    <property type="entry name" value="DHOD_e_trans_like"/>
    <property type="match status" value="1"/>
</dbReference>
<dbReference type="Gene3D" id="1.10.1060.10">
    <property type="entry name" value="Alpha-helical ferredoxin"/>
    <property type="match status" value="1"/>
</dbReference>
<reference evidence="2 3" key="1">
    <citation type="submission" date="2020-04" db="EMBL/GenBank/DDBJ databases">
        <title>Usitatibacter rugosus gen. nov., sp. nov. and Usitatibacter palustris sp. nov., novel members of Usitatibacteraceae fam. nov. within the order Nitrosomonadales isolated from soil.</title>
        <authorList>
            <person name="Huber K.J."/>
            <person name="Neumann-Schaal M."/>
            <person name="Geppert A."/>
            <person name="Luckner M."/>
            <person name="Wanner G."/>
            <person name="Overmann J."/>
        </authorList>
    </citation>
    <scope>NUCLEOTIDE SEQUENCE [LARGE SCALE GENOMIC DNA]</scope>
    <source>
        <strain evidence="2 3">0125_3</strain>
    </source>
</reference>
<dbReference type="Gene3D" id="3.40.50.80">
    <property type="entry name" value="Nucleotide-binding domain of ferredoxin-NADP reductase (FNR) module"/>
    <property type="match status" value="1"/>
</dbReference>
<evidence type="ECO:0000259" key="1">
    <source>
        <dbReference type="PROSITE" id="PS51384"/>
    </source>
</evidence>
<dbReference type="GO" id="GO:0051536">
    <property type="term" value="F:iron-sulfur cluster binding"/>
    <property type="evidence" value="ECO:0007669"/>
    <property type="project" value="InterPro"/>
</dbReference>
<name>A0A6M4GTS9_9PROT</name>
<dbReference type="Gene3D" id="3.50.50.60">
    <property type="entry name" value="FAD/NAD(P)-binding domain"/>
    <property type="match status" value="2"/>
</dbReference>
<dbReference type="AlphaFoldDB" id="A0A6M4GTS9"/>
<dbReference type="InterPro" id="IPR017938">
    <property type="entry name" value="Riboflavin_synthase-like_b-brl"/>
</dbReference>
<dbReference type="InterPro" id="IPR023753">
    <property type="entry name" value="FAD/NAD-binding_dom"/>
</dbReference>
<dbReference type="PRINTS" id="PR00368">
    <property type="entry name" value="FADPNR"/>
</dbReference>
<keyword evidence="3" id="KW-1185">Reference proteome</keyword>
<feature type="domain" description="FAD-binding FR-type" evidence="1">
    <location>
        <begin position="840"/>
        <end position="948"/>
    </location>
</feature>
<dbReference type="GO" id="GO:0016491">
    <property type="term" value="F:oxidoreductase activity"/>
    <property type="evidence" value="ECO:0007669"/>
    <property type="project" value="InterPro"/>
</dbReference>
<evidence type="ECO:0000313" key="3">
    <source>
        <dbReference type="Proteomes" id="UP000501534"/>
    </source>
</evidence>
<dbReference type="PROSITE" id="PS51384">
    <property type="entry name" value="FAD_FR"/>
    <property type="match status" value="1"/>
</dbReference>
<dbReference type="InterPro" id="IPR039261">
    <property type="entry name" value="FNR_nucleotide-bd"/>
</dbReference>
<dbReference type="PANTHER" id="PTHR43513">
    <property type="entry name" value="DIHYDROOROTATE DEHYDROGENASE B (NAD(+)), ELECTRON TRANSFER SUBUNIT"/>
    <property type="match status" value="1"/>
</dbReference>
<sequence>MPASSVSPNLSHGLAFDDLYSQGGLSRLDGHFLSALQREDAALHERLVAARTAPLTLAALAEAELLLAVAPHLDRFVANLFDIEAEWDALRAGHERLAPLFRVKRKFVQRRAMLKIKADEAATLDGPALEAEVAALIGGTFDELRFAEHVLAWQEDEAANAAALSVAERFAAWSAHTAEGRWHHRAGVLFKPPQRVDPMHLVPTVVETKPEGYTVHRLHHIRRRQGFALTDQGTDLAGALDQANYCIWCHEQGKDSCSKGLKEKPAADGTVEFKKSPFGVPLAGCPLEERISEFHKLKTEAWAIGALAMIVVDNPTVCATGHRICNDCMKACIYQRQTPVDIPQAETRTLKDVLGLPWGFEIYSLLTRWNPLNIKRPLPREATGKRVLVVGMGPAGFTLAHHLMNDGHTVVGIDGLKIEALDPAISGVTADGSRVAFKPIRDVATLQEALDERVMAGFGGVAEYGITVRWDKNFLKMARLLVERRSQFTLFGGVRFGGTLTAEDAFRLGFDHIALALGAGKPTVLDMPNGLARGVRTASDFLMGLQLTGAARKDSIANMQVRLPIVVIGGGLTAIDTATESLAYYVVQVEKFLARYEKLVAERSAGTVRNAWNEEETDVAEEFLMHAEAIRSERVAAKLEGREPRIVELLRLWGGATIAYRKRLVDSPSYTLNHEEVEKALEEGIDFAENLTPLRIDLDGEGHATSLVARSTQVEGEDREVRIPARTILIAAGTQPNTVLAREEPDYFKLDGRYFRAVDDDGNAVTPQRSAKPAVPNVLMWRDEENRFMSYFGDLHPSFFGNVVKAMGSAKQGYPVVSRVLERRPSRAAADTDAFVASLNAMLRARIHKVVRLTPKIVEVIVQAPQAARQFRPGQFYRLQNFETLAPKVDATTLVMEGLALTGAWVDRDKGLVSTIVLEMGGSSDLCASLKPGEPVVLMGPTGAPTESHPGETVVLVGGGLGNAVLFSIGAAMRESGSKVLYFAGYKKVIDRYKVAEIEAAADEVVWCCDEAPGFEPTRSGDKTYVGNIVEAMAAHGSGKLGPAKVRMQDAMRVIAIGSDGMMAAVARARHGILAPYLTPGHAAIGSINSPMQCMMKEICAQCLQPHIDPATGQVSYVFSCFNQDQPLDRVDFPGLRARLRQNSLQEKMTALWVDRSLVHLGERAADVRSAE</sequence>
<organism evidence="2 3">
    <name type="scientific">Usitatibacter rugosus</name>
    <dbReference type="NCBI Taxonomy" id="2732067"/>
    <lineage>
        <taxon>Bacteria</taxon>
        <taxon>Pseudomonadati</taxon>
        <taxon>Pseudomonadota</taxon>
        <taxon>Betaproteobacteria</taxon>
        <taxon>Nitrosomonadales</taxon>
        <taxon>Usitatibacteraceae</taxon>
        <taxon>Usitatibacter</taxon>
    </lineage>
</organism>
<dbReference type="KEGG" id="uru:DSM104443_01491"/>
<dbReference type="SUPFAM" id="SSF51971">
    <property type="entry name" value="Nucleotide-binding domain"/>
    <property type="match status" value="1"/>
</dbReference>
<accession>A0A6M4GTS9</accession>
<dbReference type="InterPro" id="IPR036188">
    <property type="entry name" value="FAD/NAD-bd_sf"/>
</dbReference>